<keyword evidence="5" id="KW-1185">Reference proteome</keyword>
<reference evidence="4 5" key="1">
    <citation type="submission" date="2019-08" db="EMBL/GenBank/DDBJ databases">
        <authorList>
            <person name="Peeters C."/>
        </authorList>
    </citation>
    <scope>NUCLEOTIDE SEQUENCE [LARGE SCALE GENOMIC DNA]</scope>
    <source>
        <strain evidence="4 5">LMG 31108</strain>
    </source>
</reference>
<evidence type="ECO:0000256" key="2">
    <source>
        <dbReference type="ARBA" id="ARBA00023002"/>
    </source>
</evidence>
<dbReference type="PANTHER" id="PTHR42760">
    <property type="entry name" value="SHORT-CHAIN DEHYDROGENASES/REDUCTASES FAMILY MEMBER"/>
    <property type="match status" value="1"/>
</dbReference>
<evidence type="ECO:0000313" key="5">
    <source>
        <dbReference type="Proteomes" id="UP000406256"/>
    </source>
</evidence>
<evidence type="ECO:0000259" key="3">
    <source>
        <dbReference type="SMART" id="SM00822"/>
    </source>
</evidence>
<name>A0A5E4WE66_9BURK</name>
<dbReference type="Proteomes" id="UP000406256">
    <property type="component" value="Unassembled WGS sequence"/>
</dbReference>
<evidence type="ECO:0000313" key="4">
    <source>
        <dbReference type="EMBL" id="VVE22049.1"/>
    </source>
</evidence>
<dbReference type="SMART" id="SM00822">
    <property type="entry name" value="PKS_KR"/>
    <property type="match status" value="1"/>
</dbReference>
<dbReference type="InterPro" id="IPR020904">
    <property type="entry name" value="Sc_DH/Rdtase_CS"/>
</dbReference>
<comment type="similarity">
    <text evidence="1">Belongs to the short-chain dehydrogenases/reductases (SDR) family.</text>
</comment>
<dbReference type="GO" id="GO:0016616">
    <property type="term" value="F:oxidoreductase activity, acting on the CH-OH group of donors, NAD or NADP as acceptor"/>
    <property type="evidence" value="ECO:0007669"/>
    <property type="project" value="UniProtKB-ARBA"/>
</dbReference>
<dbReference type="InterPro" id="IPR002347">
    <property type="entry name" value="SDR_fam"/>
</dbReference>
<dbReference type="FunFam" id="3.40.50.720:FF:000084">
    <property type="entry name" value="Short-chain dehydrogenase reductase"/>
    <property type="match status" value="1"/>
</dbReference>
<dbReference type="CDD" id="cd05233">
    <property type="entry name" value="SDR_c"/>
    <property type="match status" value="1"/>
</dbReference>
<keyword evidence="2" id="KW-0560">Oxidoreductase</keyword>
<evidence type="ECO:0000256" key="1">
    <source>
        <dbReference type="ARBA" id="ARBA00006484"/>
    </source>
</evidence>
<dbReference type="Gene3D" id="3.40.50.720">
    <property type="entry name" value="NAD(P)-binding Rossmann-like Domain"/>
    <property type="match status" value="1"/>
</dbReference>
<dbReference type="PRINTS" id="PR00080">
    <property type="entry name" value="SDRFAMILY"/>
</dbReference>
<sequence>MMISNDGKMKLPALPSFRLDHKTALVTGASRGIGLAAAVALARSGARVTLAARSAKELDEACRAIRESGGVAEPLVLDVTDSASVDDAVQRLGPFNILVNCAGMNRPKALVSVTDDDLHEVFDLNVKAAFYTARAVARGLLAAGQPGSLINISSQMGQVGSPRRTVYCASKHAIEGMTKALAWELGIHGVRVNSICPTFIETALTAHMFDDPGFREWVVSRIALGRVGKVEEIMGAVVFLASDASSLITGSALMVDGGWTAA</sequence>
<feature type="domain" description="Ketoreductase" evidence="3">
    <location>
        <begin position="22"/>
        <end position="198"/>
    </location>
</feature>
<dbReference type="Pfam" id="PF13561">
    <property type="entry name" value="adh_short_C2"/>
    <property type="match status" value="1"/>
</dbReference>
<dbReference type="SUPFAM" id="SSF51735">
    <property type="entry name" value="NAD(P)-binding Rossmann-fold domains"/>
    <property type="match status" value="1"/>
</dbReference>
<gene>
    <name evidence="4" type="ORF">PAN31108_03181</name>
</gene>
<dbReference type="AlphaFoldDB" id="A0A5E4WE66"/>
<dbReference type="PROSITE" id="PS00061">
    <property type="entry name" value="ADH_SHORT"/>
    <property type="match status" value="1"/>
</dbReference>
<dbReference type="InterPro" id="IPR057326">
    <property type="entry name" value="KR_dom"/>
</dbReference>
<dbReference type="EMBL" id="CABPSB010000011">
    <property type="protein sequence ID" value="VVE22049.1"/>
    <property type="molecule type" value="Genomic_DNA"/>
</dbReference>
<proteinExistence type="inferred from homology"/>
<dbReference type="PRINTS" id="PR00081">
    <property type="entry name" value="GDHRDH"/>
</dbReference>
<protein>
    <submittedName>
        <fullName evidence="4">Gluconate 5-dehydrogenase</fullName>
    </submittedName>
</protein>
<organism evidence="4 5">
    <name type="scientific">Pandoraea anhela</name>
    <dbReference type="NCBI Taxonomy" id="2508295"/>
    <lineage>
        <taxon>Bacteria</taxon>
        <taxon>Pseudomonadati</taxon>
        <taxon>Pseudomonadota</taxon>
        <taxon>Betaproteobacteria</taxon>
        <taxon>Burkholderiales</taxon>
        <taxon>Burkholderiaceae</taxon>
        <taxon>Pandoraea</taxon>
    </lineage>
</organism>
<accession>A0A5E4WE66</accession>
<dbReference type="PANTHER" id="PTHR42760:SF115">
    <property type="entry name" value="3-OXOACYL-[ACYL-CARRIER-PROTEIN] REDUCTASE FABG"/>
    <property type="match status" value="1"/>
</dbReference>
<dbReference type="InterPro" id="IPR036291">
    <property type="entry name" value="NAD(P)-bd_dom_sf"/>
</dbReference>